<sequence length="100" mass="11096">MKAKREYRNRAETEVAVLDALVDRVDDGMTVFELRAAVEVGIDELEQALSALKEDDLIVVESGGSEGVVIKPDERVVPDAPVDDEAEQSIGDWIRERIPF</sequence>
<dbReference type="AlphaFoldDB" id="A0A8J8Q1H4"/>
<dbReference type="RefSeq" id="WP_148858087.1">
    <property type="nucleotide sequence ID" value="NZ_PHNJ01000005.1"/>
</dbReference>
<accession>A0A8J8Q1H4</accession>
<keyword evidence="2" id="KW-1185">Reference proteome</keyword>
<name>A0A8J8Q1H4_9EURY</name>
<dbReference type="Pfam" id="PF20024">
    <property type="entry name" value="DUF6432"/>
    <property type="match status" value="1"/>
</dbReference>
<comment type="caution">
    <text evidence="1">The sequence shown here is derived from an EMBL/GenBank/DDBJ whole genome shotgun (WGS) entry which is preliminary data.</text>
</comment>
<dbReference type="InterPro" id="IPR045490">
    <property type="entry name" value="DUF6432"/>
</dbReference>
<proteinExistence type="predicted"/>
<dbReference type="OrthoDB" id="306709at2157"/>
<reference evidence="1" key="1">
    <citation type="submission" date="2017-11" db="EMBL/GenBank/DDBJ databases">
        <authorList>
            <person name="Kajale S.C."/>
            <person name="Sharma A."/>
        </authorList>
    </citation>
    <scope>NUCLEOTIDE SEQUENCE</scope>
    <source>
        <strain evidence="1">LS1_42</strain>
    </source>
</reference>
<gene>
    <name evidence="1" type="ORF">CV102_11285</name>
</gene>
<evidence type="ECO:0000313" key="2">
    <source>
        <dbReference type="Proteomes" id="UP000766904"/>
    </source>
</evidence>
<evidence type="ECO:0000313" key="1">
    <source>
        <dbReference type="EMBL" id="TYL38390.1"/>
    </source>
</evidence>
<dbReference type="Proteomes" id="UP000766904">
    <property type="component" value="Unassembled WGS sequence"/>
</dbReference>
<protein>
    <submittedName>
        <fullName evidence="1">MarR family transcriptional regulator</fullName>
    </submittedName>
</protein>
<dbReference type="EMBL" id="PHNJ01000005">
    <property type="protein sequence ID" value="TYL38390.1"/>
    <property type="molecule type" value="Genomic_DNA"/>
</dbReference>
<organism evidence="1 2">
    <name type="scientific">Natronococcus pandeyae</name>
    <dbReference type="NCBI Taxonomy" id="2055836"/>
    <lineage>
        <taxon>Archaea</taxon>
        <taxon>Methanobacteriati</taxon>
        <taxon>Methanobacteriota</taxon>
        <taxon>Stenosarchaea group</taxon>
        <taxon>Halobacteria</taxon>
        <taxon>Halobacteriales</taxon>
        <taxon>Natrialbaceae</taxon>
        <taxon>Natronococcus</taxon>
    </lineage>
</organism>